<evidence type="ECO:0000259" key="7">
    <source>
        <dbReference type="SMART" id="SM00406"/>
    </source>
</evidence>
<dbReference type="SMART" id="SM00406">
    <property type="entry name" value="IGv"/>
    <property type="match status" value="1"/>
</dbReference>
<protein>
    <recommendedName>
        <fullName evidence="7">Immunoglobulin V-set domain-containing protein</fullName>
    </recommendedName>
</protein>
<keyword evidence="4" id="KW-0472">Membrane</keyword>
<keyword evidence="9" id="KW-1185">Reference proteome</keyword>
<dbReference type="InterPro" id="IPR013106">
    <property type="entry name" value="Ig_V-set"/>
</dbReference>
<reference evidence="8" key="1">
    <citation type="journal article" date="2022" name="bioRxiv">
        <title>Sequencing and chromosome-scale assembly of the giantPleurodeles waltlgenome.</title>
        <authorList>
            <person name="Brown T."/>
            <person name="Elewa A."/>
            <person name="Iarovenko S."/>
            <person name="Subramanian E."/>
            <person name="Araus A.J."/>
            <person name="Petzold A."/>
            <person name="Susuki M."/>
            <person name="Suzuki K.-i.T."/>
            <person name="Hayashi T."/>
            <person name="Toyoda A."/>
            <person name="Oliveira C."/>
            <person name="Osipova E."/>
            <person name="Leigh N.D."/>
            <person name="Simon A."/>
            <person name="Yun M.H."/>
        </authorList>
    </citation>
    <scope>NUCLEOTIDE SEQUENCE</scope>
    <source>
        <strain evidence="8">20211129_DDA</strain>
        <tissue evidence="8">Liver</tissue>
    </source>
</reference>
<gene>
    <name evidence="8" type="ORF">NDU88_000701</name>
</gene>
<keyword evidence="5" id="KW-0675">Receptor</keyword>
<proteinExistence type="predicted"/>
<feature type="domain" description="Immunoglobulin V-set" evidence="7">
    <location>
        <begin position="44"/>
        <end position="124"/>
    </location>
</feature>
<dbReference type="Pfam" id="PF07686">
    <property type="entry name" value="V-set"/>
    <property type="match status" value="1"/>
</dbReference>
<dbReference type="EMBL" id="JANPWB010000016">
    <property type="protein sequence ID" value="KAJ1080502.1"/>
    <property type="molecule type" value="Genomic_DNA"/>
</dbReference>
<dbReference type="Proteomes" id="UP001066276">
    <property type="component" value="Chromosome 12"/>
</dbReference>
<evidence type="ECO:0000256" key="1">
    <source>
        <dbReference type="ARBA" id="ARBA00004370"/>
    </source>
</evidence>
<organism evidence="8 9">
    <name type="scientific">Pleurodeles waltl</name>
    <name type="common">Iberian ribbed newt</name>
    <dbReference type="NCBI Taxonomy" id="8319"/>
    <lineage>
        <taxon>Eukaryota</taxon>
        <taxon>Metazoa</taxon>
        <taxon>Chordata</taxon>
        <taxon>Craniata</taxon>
        <taxon>Vertebrata</taxon>
        <taxon>Euteleostomi</taxon>
        <taxon>Amphibia</taxon>
        <taxon>Batrachia</taxon>
        <taxon>Caudata</taxon>
        <taxon>Salamandroidea</taxon>
        <taxon>Salamandridae</taxon>
        <taxon>Pleurodelinae</taxon>
        <taxon>Pleurodeles</taxon>
    </lineage>
</organism>
<dbReference type="GO" id="GO:0016020">
    <property type="term" value="C:membrane"/>
    <property type="evidence" value="ECO:0007669"/>
    <property type="project" value="UniProtKB-SubCell"/>
</dbReference>
<dbReference type="InterPro" id="IPR013783">
    <property type="entry name" value="Ig-like_fold"/>
</dbReference>
<accession>A0AAV7KND9</accession>
<evidence type="ECO:0000256" key="2">
    <source>
        <dbReference type="ARBA" id="ARBA00022692"/>
    </source>
</evidence>
<dbReference type="SUPFAM" id="SSF48726">
    <property type="entry name" value="Immunoglobulin"/>
    <property type="match status" value="1"/>
</dbReference>
<evidence type="ECO:0000256" key="6">
    <source>
        <dbReference type="ARBA" id="ARBA00023319"/>
    </source>
</evidence>
<dbReference type="Gene3D" id="2.60.40.10">
    <property type="entry name" value="Immunoglobulins"/>
    <property type="match status" value="1"/>
</dbReference>
<keyword evidence="3" id="KW-1133">Transmembrane helix</keyword>
<name>A0AAV7KND9_PLEWA</name>
<evidence type="ECO:0000313" key="9">
    <source>
        <dbReference type="Proteomes" id="UP001066276"/>
    </source>
</evidence>
<evidence type="ECO:0000256" key="4">
    <source>
        <dbReference type="ARBA" id="ARBA00023136"/>
    </source>
</evidence>
<evidence type="ECO:0000256" key="3">
    <source>
        <dbReference type="ARBA" id="ARBA00022989"/>
    </source>
</evidence>
<comment type="caution">
    <text evidence="8">The sequence shown here is derived from an EMBL/GenBank/DDBJ whole genome shotgun (WGS) entry which is preliminary data.</text>
</comment>
<dbReference type="InterPro" id="IPR051117">
    <property type="entry name" value="TRG_var/const_region"/>
</dbReference>
<keyword evidence="2" id="KW-0812">Transmembrane</keyword>
<evidence type="ECO:0000256" key="5">
    <source>
        <dbReference type="ARBA" id="ARBA00023170"/>
    </source>
</evidence>
<evidence type="ECO:0000313" key="8">
    <source>
        <dbReference type="EMBL" id="KAJ1080502.1"/>
    </source>
</evidence>
<dbReference type="PANTHER" id="PTHR19256:SF65">
    <property type="entry name" value="T CELL RECEPTOR GAMMA CONSTANT 1-RELATED"/>
    <property type="match status" value="1"/>
</dbReference>
<comment type="subcellular location">
    <subcellularLocation>
        <location evidence="1">Membrane</location>
    </subcellularLocation>
</comment>
<keyword evidence="6" id="KW-0393">Immunoglobulin domain</keyword>
<dbReference type="InterPro" id="IPR036179">
    <property type="entry name" value="Ig-like_dom_sf"/>
</dbReference>
<dbReference type="PANTHER" id="PTHR19256">
    <property type="entry name" value="T-CELL RECEPTOR GAMMA CHAIN"/>
    <property type="match status" value="1"/>
</dbReference>
<sequence length="142" mass="15580">MLSHTGLTEEQPTGLLWLEETLALDSQAQKPVISPTVEVSLGQRTTISCEVGVKDGNAVPFYRQIPGEAPELILYHYHSWSNPTYGPGMSSAHFTATVNSAGTGYQLIIKAAQITDAAHYYCAKWYTSVSGYHCDPEPYKNL</sequence>
<dbReference type="AlphaFoldDB" id="A0AAV7KND9"/>